<dbReference type="SMART" id="SM00487">
    <property type="entry name" value="DEXDc"/>
    <property type="match status" value="1"/>
</dbReference>
<dbReference type="GO" id="GO:0005524">
    <property type="term" value="F:ATP binding"/>
    <property type="evidence" value="ECO:0007669"/>
    <property type="project" value="UniProtKB-KW"/>
</dbReference>
<keyword evidence="4 12" id="KW-0347">Helicase</keyword>
<evidence type="ECO:0000256" key="5">
    <source>
        <dbReference type="ARBA" id="ARBA00022840"/>
    </source>
</evidence>
<sequence>MTSSLVDPNETFASLTESVGLDNRLRKAVQRLGHVRPTLVQSKCLPLAISSGRDMVVRAKTGSGKTLAYCLPLLQKILQGKESSNNNASSSGVRAVVLVPTRELCSQVYKTLKSLTYYCDEIISVAVLSSARGGGRGGKGQQELTRQRAMLRDRPDVVVATPAGLLTHLRSGDISLKDSMETLVVDEADLVLSFGYTGDITEIMKSMPRICQGFLMSATLSPELNSLKKVVLNSPVVLKLEEEESRQKDGQLTQFYLQLPRKDKNLVIYVFLKLGLLKGKGIFFVNSIDGGYKLKLFLEQFHIRSSVLNAELPFRSRLNIIEQFNVGNFDYLIATDESTDATDTDDEGEEEEDEQDMSDNDAENIPSDIKKKRKKDEEYGVSRGLDFRNVSFVLNVDFPPSARSYAHRVGRTARGGAKGVALSLVDIASEDQFDTLQAVQEDQPKIPITGAATETLQSSLDTPTVDSSGLVHEQFQPSPLDFDLREIEGFRYRVEDVARAVTKSSVKEARAAELRAEILNSDRLQSHFEENPTDLQLLRHDRLATHVTRVQDHLKHVPKYLLPRGMEVADLNRKRKRRKTRKSTNMQRSAEKDPLQSFNDGDINLDGLDGDDTMEGTDVGDVDDMPDFGPERDAKKQKKDDPAEKKIFANTRDGTGKSTAGRNAWKEKHRKGKFSGKKRMSERRKRDPLGI</sequence>
<evidence type="ECO:0000256" key="7">
    <source>
        <dbReference type="ARBA" id="ARBA00038041"/>
    </source>
</evidence>
<feature type="compositionally biased region" description="Basic residues" evidence="9">
    <location>
        <begin position="573"/>
        <end position="582"/>
    </location>
</feature>
<reference evidence="12" key="1">
    <citation type="journal article" date="2021" name="Sci. Rep.">
        <title>Diploid genomic architecture of Nitzschia inconspicua, an elite biomass production diatom.</title>
        <authorList>
            <person name="Oliver A."/>
            <person name="Podell S."/>
            <person name="Pinowska A."/>
            <person name="Traller J.C."/>
            <person name="Smith S.R."/>
            <person name="McClure R."/>
            <person name="Beliaev A."/>
            <person name="Bohutskyi P."/>
            <person name="Hill E.A."/>
            <person name="Rabines A."/>
            <person name="Zheng H."/>
            <person name="Allen L.Z."/>
            <person name="Kuo A."/>
            <person name="Grigoriev I.V."/>
            <person name="Allen A.E."/>
            <person name="Hazlebeck D."/>
            <person name="Allen E.E."/>
        </authorList>
    </citation>
    <scope>NUCLEOTIDE SEQUENCE</scope>
    <source>
        <strain evidence="12">Hildebrandi</strain>
    </source>
</reference>
<dbReference type="AlphaFoldDB" id="A0A9K3KPR5"/>
<evidence type="ECO:0000259" key="10">
    <source>
        <dbReference type="PROSITE" id="PS51192"/>
    </source>
</evidence>
<keyword evidence="2" id="KW-0547">Nucleotide-binding</keyword>
<dbReference type="EC" id="3.6.4.13" evidence="1"/>
<dbReference type="InterPro" id="IPR014001">
    <property type="entry name" value="Helicase_ATP-bd"/>
</dbReference>
<evidence type="ECO:0000256" key="9">
    <source>
        <dbReference type="SAM" id="MobiDB-lite"/>
    </source>
</evidence>
<dbReference type="CDD" id="cd17961">
    <property type="entry name" value="DEADc_DDX56"/>
    <property type="match status" value="1"/>
</dbReference>
<proteinExistence type="inferred from homology"/>
<dbReference type="GO" id="GO:0016787">
    <property type="term" value="F:hydrolase activity"/>
    <property type="evidence" value="ECO:0007669"/>
    <property type="project" value="UniProtKB-KW"/>
</dbReference>
<feature type="domain" description="Helicase C-terminal" evidence="11">
    <location>
        <begin position="251"/>
        <end position="461"/>
    </location>
</feature>
<dbReference type="PANTHER" id="PTHR47959">
    <property type="entry name" value="ATP-DEPENDENT RNA HELICASE RHLE-RELATED"/>
    <property type="match status" value="1"/>
</dbReference>
<evidence type="ECO:0000256" key="6">
    <source>
        <dbReference type="ARBA" id="ARBA00022884"/>
    </source>
</evidence>
<keyword evidence="5" id="KW-0067">ATP-binding</keyword>
<evidence type="ECO:0000256" key="2">
    <source>
        <dbReference type="ARBA" id="ARBA00022741"/>
    </source>
</evidence>
<feature type="region of interest" description="Disordered" evidence="9">
    <location>
        <begin position="568"/>
        <end position="691"/>
    </location>
</feature>
<comment type="catalytic activity">
    <reaction evidence="8">
        <text>ATP + H2O = ADP + phosphate + H(+)</text>
        <dbReference type="Rhea" id="RHEA:13065"/>
        <dbReference type="ChEBI" id="CHEBI:15377"/>
        <dbReference type="ChEBI" id="CHEBI:15378"/>
        <dbReference type="ChEBI" id="CHEBI:30616"/>
        <dbReference type="ChEBI" id="CHEBI:43474"/>
        <dbReference type="ChEBI" id="CHEBI:456216"/>
        <dbReference type="EC" id="3.6.4.13"/>
    </reaction>
</comment>
<dbReference type="SMART" id="SM00490">
    <property type="entry name" value="HELICc"/>
    <property type="match status" value="1"/>
</dbReference>
<dbReference type="GO" id="GO:0005829">
    <property type="term" value="C:cytosol"/>
    <property type="evidence" value="ECO:0007669"/>
    <property type="project" value="TreeGrafter"/>
</dbReference>
<dbReference type="PROSITE" id="PS51194">
    <property type="entry name" value="HELICASE_CTER"/>
    <property type="match status" value="1"/>
</dbReference>
<dbReference type="InterPro" id="IPR011545">
    <property type="entry name" value="DEAD/DEAH_box_helicase_dom"/>
</dbReference>
<feature type="compositionally biased region" description="Acidic residues" evidence="9">
    <location>
        <begin position="608"/>
        <end position="626"/>
    </location>
</feature>
<reference evidence="12" key="2">
    <citation type="submission" date="2021-04" db="EMBL/GenBank/DDBJ databases">
        <authorList>
            <person name="Podell S."/>
        </authorList>
    </citation>
    <scope>NUCLEOTIDE SEQUENCE</scope>
    <source>
        <strain evidence="12">Hildebrandi</strain>
    </source>
</reference>
<feature type="compositionally biased region" description="Basic residues" evidence="9">
    <location>
        <begin position="667"/>
        <end position="683"/>
    </location>
</feature>
<protein>
    <recommendedName>
        <fullName evidence="1">RNA helicase</fullName>
        <ecNumber evidence="1">3.6.4.13</ecNumber>
    </recommendedName>
</protein>
<dbReference type="PANTHER" id="PTHR47959:SF21">
    <property type="entry name" value="DEAD-BOX HELICASE 56"/>
    <property type="match status" value="1"/>
</dbReference>
<dbReference type="InterPro" id="IPR001650">
    <property type="entry name" value="Helicase_C-like"/>
</dbReference>
<dbReference type="CDD" id="cd18787">
    <property type="entry name" value="SF2_C_DEAD"/>
    <property type="match status" value="1"/>
</dbReference>
<dbReference type="GO" id="GO:0003724">
    <property type="term" value="F:RNA helicase activity"/>
    <property type="evidence" value="ECO:0007669"/>
    <property type="project" value="UniProtKB-EC"/>
</dbReference>
<evidence type="ECO:0000313" key="13">
    <source>
        <dbReference type="Proteomes" id="UP000693970"/>
    </source>
</evidence>
<evidence type="ECO:0000256" key="1">
    <source>
        <dbReference type="ARBA" id="ARBA00012552"/>
    </source>
</evidence>
<feature type="compositionally biased region" description="Acidic residues" evidence="9">
    <location>
        <begin position="337"/>
        <end position="362"/>
    </location>
</feature>
<feature type="region of interest" description="Disordered" evidence="9">
    <location>
        <begin position="337"/>
        <end position="373"/>
    </location>
</feature>
<accession>A0A9K3KPR5</accession>
<keyword evidence="6" id="KW-0694">RNA-binding</keyword>
<dbReference type="EMBL" id="JAGRRH010000020">
    <property type="protein sequence ID" value="KAG7347437.1"/>
    <property type="molecule type" value="Genomic_DNA"/>
</dbReference>
<feature type="compositionally biased region" description="Polar residues" evidence="9">
    <location>
        <begin position="652"/>
        <end position="661"/>
    </location>
</feature>
<evidence type="ECO:0000256" key="8">
    <source>
        <dbReference type="ARBA" id="ARBA00047984"/>
    </source>
</evidence>
<gene>
    <name evidence="12" type="ORF">IV203_016142</name>
</gene>
<dbReference type="Pfam" id="PF00270">
    <property type="entry name" value="DEAD"/>
    <property type="match status" value="1"/>
</dbReference>
<feature type="compositionally biased region" description="Basic and acidic residues" evidence="9">
    <location>
        <begin position="629"/>
        <end position="647"/>
    </location>
</feature>
<name>A0A9K3KPR5_9STRA</name>
<dbReference type="PROSITE" id="PS51192">
    <property type="entry name" value="HELICASE_ATP_BIND_1"/>
    <property type="match status" value="1"/>
</dbReference>
<evidence type="ECO:0000256" key="4">
    <source>
        <dbReference type="ARBA" id="ARBA00022806"/>
    </source>
</evidence>
<evidence type="ECO:0000256" key="3">
    <source>
        <dbReference type="ARBA" id="ARBA00022801"/>
    </source>
</evidence>
<dbReference type="Pfam" id="PF00271">
    <property type="entry name" value="Helicase_C"/>
    <property type="match status" value="1"/>
</dbReference>
<organism evidence="12 13">
    <name type="scientific">Nitzschia inconspicua</name>
    <dbReference type="NCBI Taxonomy" id="303405"/>
    <lineage>
        <taxon>Eukaryota</taxon>
        <taxon>Sar</taxon>
        <taxon>Stramenopiles</taxon>
        <taxon>Ochrophyta</taxon>
        <taxon>Bacillariophyta</taxon>
        <taxon>Bacillariophyceae</taxon>
        <taxon>Bacillariophycidae</taxon>
        <taxon>Bacillariales</taxon>
        <taxon>Bacillariaceae</taxon>
        <taxon>Nitzschia</taxon>
    </lineage>
</organism>
<keyword evidence="13" id="KW-1185">Reference proteome</keyword>
<dbReference type="OrthoDB" id="1191041at2759"/>
<comment type="caution">
    <text evidence="12">The sequence shown here is derived from an EMBL/GenBank/DDBJ whole genome shotgun (WGS) entry which is preliminary data.</text>
</comment>
<dbReference type="GO" id="GO:0003723">
    <property type="term" value="F:RNA binding"/>
    <property type="evidence" value="ECO:0007669"/>
    <property type="project" value="UniProtKB-KW"/>
</dbReference>
<keyword evidence="3" id="KW-0378">Hydrolase</keyword>
<evidence type="ECO:0000259" key="11">
    <source>
        <dbReference type="PROSITE" id="PS51194"/>
    </source>
</evidence>
<evidence type="ECO:0000313" key="12">
    <source>
        <dbReference type="EMBL" id="KAG7347437.1"/>
    </source>
</evidence>
<feature type="domain" description="Helicase ATP-binding" evidence="10">
    <location>
        <begin position="46"/>
        <end position="238"/>
    </location>
</feature>
<comment type="similarity">
    <text evidence="7">Belongs to the DEAD box helicase family. DDX56/DBP9 subfamily.</text>
</comment>
<dbReference type="Proteomes" id="UP000693970">
    <property type="component" value="Unassembled WGS sequence"/>
</dbReference>
<dbReference type="InterPro" id="IPR050079">
    <property type="entry name" value="DEAD_box_RNA_helicase"/>
</dbReference>